<reference evidence="1" key="1">
    <citation type="submission" date="2025-08" db="UniProtKB">
        <authorList>
            <consortium name="RefSeq"/>
        </authorList>
    </citation>
    <scope>IDENTIFICATION</scope>
</reference>
<organism evidence="1">
    <name type="scientific">Nicotiana tabacum</name>
    <name type="common">Common tobacco</name>
    <dbReference type="NCBI Taxonomy" id="4097"/>
    <lineage>
        <taxon>Eukaryota</taxon>
        <taxon>Viridiplantae</taxon>
        <taxon>Streptophyta</taxon>
        <taxon>Embryophyta</taxon>
        <taxon>Tracheophyta</taxon>
        <taxon>Spermatophyta</taxon>
        <taxon>Magnoliopsida</taxon>
        <taxon>eudicotyledons</taxon>
        <taxon>Gunneridae</taxon>
        <taxon>Pentapetalae</taxon>
        <taxon>asterids</taxon>
        <taxon>lamiids</taxon>
        <taxon>Solanales</taxon>
        <taxon>Solanaceae</taxon>
        <taxon>Nicotianoideae</taxon>
        <taxon>Nicotianeae</taxon>
        <taxon>Nicotiana</taxon>
    </lineage>
</organism>
<dbReference type="KEGG" id="nta:107823942"/>
<evidence type="ECO:0000313" key="1">
    <source>
        <dbReference type="RefSeq" id="XP_016506169.1"/>
    </source>
</evidence>
<protein>
    <submittedName>
        <fullName evidence="1">Uncharacterized protein</fullName>
    </submittedName>
</protein>
<accession>A0A1S4CYU1</accession>
<dbReference type="PaxDb" id="4097-A0A1S4CYU1"/>
<dbReference type="OrthoDB" id="1304960at2759"/>
<proteinExistence type="predicted"/>
<gene>
    <name evidence="1" type="primary">LOC107823942</name>
</gene>
<sequence length="202" mass="23036">MNKEEYKKAKKEEELAVTEPKTATFGCLYEELGNKGGDKNLFRLAKVRERKARDLEQVRCIKDEEGIVLMEDSQIKRKWQTYFHKLMNEEGDRNIVLGDLEHSEDHRDFSYCQRINIEKDAEPGAIAPTECWSAGAALLLREMRRFCDLGTGLLLRFCGEIWRRCAIASAKEGQLLRSIGRFYDVAGATLYCAGVAMDASSQ</sequence>
<dbReference type="RefSeq" id="XP_016506169.1">
    <property type="nucleotide sequence ID" value="XM_016650683.1"/>
</dbReference>
<feature type="non-terminal residue" evidence="1">
    <location>
        <position position="202"/>
    </location>
</feature>
<name>A0A1S4CYU1_TOBAC</name>
<dbReference type="AlphaFoldDB" id="A0A1S4CYU1"/>